<comment type="caution">
    <text evidence="2">The sequence shown here is derived from an EMBL/GenBank/DDBJ whole genome shotgun (WGS) entry which is preliminary data.</text>
</comment>
<dbReference type="Gene3D" id="3.10.290.10">
    <property type="entry name" value="RNA-binding S4 domain"/>
    <property type="match status" value="1"/>
</dbReference>
<dbReference type="Proteomes" id="UP000295788">
    <property type="component" value="Unassembled WGS sequence"/>
</dbReference>
<evidence type="ECO:0000313" key="3">
    <source>
        <dbReference type="Proteomes" id="UP000295788"/>
    </source>
</evidence>
<dbReference type="Pfam" id="PF13275">
    <property type="entry name" value="S4_2"/>
    <property type="match status" value="1"/>
</dbReference>
<dbReference type="InterPro" id="IPR036986">
    <property type="entry name" value="S4_RNA-bd_sf"/>
</dbReference>
<dbReference type="SUPFAM" id="SSF55174">
    <property type="entry name" value="Alpha-L RNA-binding motif"/>
    <property type="match status" value="1"/>
</dbReference>
<gene>
    <name evidence="2" type="ORF">EDD72_11553</name>
</gene>
<dbReference type="AlphaFoldDB" id="A0A4R3KC82"/>
<dbReference type="RefSeq" id="WP_132769653.1">
    <property type="nucleotide sequence ID" value="NZ_SMAB01000015.1"/>
</dbReference>
<keyword evidence="3" id="KW-1185">Reference proteome</keyword>
<evidence type="ECO:0000313" key="2">
    <source>
        <dbReference type="EMBL" id="TCS80826.1"/>
    </source>
</evidence>
<dbReference type="PROSITE" id="PS50889">
    <property type="entry name" value="S4"/>
    <property type="match status" value="1"/>
</dbReference>
<organism evidence="2 3">
    <name type="scientific">Tepidibacillus fermentans</name>
    <dbReference type="NCBI Taxonomy" id="1281767"/>
    <lineage>
        <taxon>Bacteria</taxon>
        <taxon>Bacillati</taxon>
        <taxon>Bacillota</taxon>
        <taxon>Bacilli</taxon>
        <taxon>Bacillales</taxon>
        <taxon>Bacillaceae</taxon>
        <taxon>Tepidibacillus</taxon>
    </lineage>
</organism>
<name>A0A4R3KC82_9BACI</name>
<proteinExistence type="predicted"/>
<dbReference type="NCBIfam" id="TIGR02988">
    <property type="entry name" value="YaaA_near_RecF"/>
    <property type="match status" value="1"/>
</dbReference>
<dbReference type="InterPro" id="IPR014330">
    <property type="entry name" value="RNA-bd_S4-rel_YaaA"/>
</dbReference>
<dbReference type="OrthoDB" id="9811532at2"/>
<dbReference type="EMBL" id="SMAB01000015">
    <property type="protein sequence ID" value="TCS80826.1"/>
    <property type="molecule type" value="Genomic_DNA"/>
</dbReference>
<protein>
    <submittedName>
        <fullName evidence="2">S4 domain protein YaaA</fullName>
    </submittedName>
</protein>
<accession>A0A4R3KC82</accession>
<keyword evidence="1" id="KW-0694">RNA-binding</keyword>
<sequence>MELVKIDSEFITLGQLLKLLNIIDTGGQAKFFLQENDIWVNGEKENRRGRKLYASDRIRIQHNGEYQIISK</sequence>
<evidence type="ECO:0000256" key="1">
    <source>
        <dbReference type="PROSITE-ProRule" id="PRU00182"/>
    </source>
</evidence>
<dbReference type="GO" id="GO:0003723">
    <property type="term" value="F:RNA binding"/>
    <property type="evidence" value="ECO:0007669"/>
    <property type="project" value="UniProtKB-KW"/>
</dbReference>
<reference evidence="2 3" key="1">
    <citation type="submission" date="2019-03" db="EMBL/GenBank/DDBJ databases">
        <title>Genomic Encyclopedia of Type Strains, Phase IV (KMG-IV): sequencing the most valuable type-strain genomes for metagenomic binning, comparative biology and taxonomic classification.</title>
        <authorList>
            <person name="Goeker M."/>
        </authorList>
    </citation>
    <scope>NUCLEOTIDE SEQUENCE [LARGE SCALE GENOMIC DNA]</scope>
    <source>
        <strain evidence="2 3">DSM 23802</strain>
    </source>
</reference>